<evidence type="ECO:0000313" key="2">
    <source>
        <dbReference type="EMBL" id="KAK7959124.1"/>
    </source>
</evidence>
<evidence type="ECO:0000313" key="3">
    <source>
        <dbReference type="Proteomes" id="UP001391051"/>
    </source>
</evidence>
<feature type="compositionally biased region" description="Low complexity" evidence="1">
    <location>
        <begin position="134"/>
        <end position="143"/>
    </location>
</feature>
<proteinExistence type="predicted"/>
<accession>A0ABR1QMU9</accession>
<feature type="region of interest" description="Disordered" evidence="1">
    <location>
        <begin position="87"/>
        <end position="108"/>
    </location>
</feature>
<sequence>MGNKKRGNHGTEHHHTSHHGHEHHAQPEAYANNGTDNRIGTWSPMIAANGYSYSALQTPDGKWSTTTVQHGWDGSWGLCPRTPRLKPPYSGYPPPTREPSSTAWAGHPSAPNGQYLTAYGVFAVQQPIGGGISTGASASSSDRSGGGGYAHTVDGSATGEDDDDGSSSAASSPSEGVKRRHSREALETQQASLPGPLRAPAAPQPVGPQGRGARAVQAGGVDNHCGRLLGKLFDAGIDEMMSGRRLSGVWLADWRFIAGGGSLLSGRAVFPT</sequence>
<dbReference type="RefSeq" id="XP_066702827.1">
    <property type="nucleotide sequence ID" value="XM_066840200.1"/>
</dbReference>
<feature type="compositionally biased region" description="Low complexity" evidence="1">
    <location>
        <begin position="166"/>
        <end position="175"/>
    </location>
</feature>
<organism evidence="2 3">
    <name type="scientific">Apiospora aurea</name>
    <dbReference type="NCBI Taxonomy" id="335848"/>
    <lineage>
        <taxon>Eukaryota</taxon>
        <taxon>Fungi</taxon>
        <taxon>Dikarya</taxon>
        <taxon>Ascomycota</taxon>
        <taxon>Pezizomycotina</taxon>
        <taxon>Sordariomycetes</taxon>
        <taxon>Xylariomycetidae</taxon>
        <taxon>Amphisphaeriales</taxon>
        <taxon>Apiosporaceae</taxon>
        <taxon>Apiospora</taxon>
    </lineage>
</organism>
<comment type="caution">
    <text evidence="2">The sequence shown here is derived from an EMBL/GenBank/DDBJ whole genome shotgun (WGS) entry which is preliminary data.</text>
</comment>
<keyword evidence="3" id="KW-1185">Reference proteome</keyword>
<dbReference type="Proteomes" id="UP001391051">
    <property type="component" value="Unassembled WGS sequence"/>
</dbReference>
<reference evidence="2 3" key="1">
    <citation type="submission" date="2023-01" db="EMBL/GenBank/DDBJ databases">
        <title>Analysis of 21 Apiospora genomes using comparative genomics revels a genus with tremendous synthesis potential of carbohydrate active enzymes and secondary metabolites.</title>
        <authorList>
            <person name="Sorensen T."/>
        </authorList>
    </citation>
    <scope>NUCLEOTIDE SEQUENCE [LARGE SCALE GENOMIC DNA]</scope>
    <source>
        <strain evidence="2 3">CBS 24483</strain>
    </source>
</reference>
<gene>
    <name evidence="2" type="ORF">PG986_003978</name>
</gene>
<dbReference type="EMBL" id="JAQQWE010000003">
    <property type="protein sequence ID" value="KAK7959124.1"/>
    <property type="molecule type" value="Genomic_DNA"/>
</dbReference>
<evidence type="ECO:0000256" key="1">
    <source>
        <dbReference type="SAM" id="MobiDB-lite"/>
    </source>
</evidence>
<feature type="region of interest" description="Disordered" evidence="1">
    <location>
        <begin position="133"/>
        <end position="215"/>
    </location>
</feature>
<name>A0ABR1QMU9_9PEZI</name>
<feature type="region of interest" description="Disordered" evidence="1">
    <location>
        <begin position="1"/>
        <end position="36"/>
    </location>
</feature>
<protein>
    <submittedName>
        <fullName evidence="2">Uncharacterized protein</fullName>
    </submittedName>
</protein>
<dbReference type="GeneID" id="92073262"/>